<dbReference type="RefSeq" id="WP_072285707.1">
    <property type="nucleotide sequence ID" value="NZ_CP015455.1"/>
</dbReference>
<dbReference type="STRING" id="29542.A6070_10380"/>
<evidence type="ECO:0000313" key="2">
    <source>
        <dbReference type="EMBL" id="APG23892.1"/>
    </source>
</evidence>
<keyword evidence="1" id="KW-1133">Transmembrane helix</keyword>
<organism evidence="2 3">
    <name type="scientific">Syntrophotalea acetylenica</name>
    <name type="common">Pelobacter acetylenicus</name>
    <dbReference type="NCBI Taxonomy" id="29542"/>
    <lineage>
        <taxon>Bacteria</taxon>
        <taxon>Pseudomonadati</taxon>
        <taxon>Thermodesulfobacteriota</taxon>
        <taxon>Desulfuromonadia</taxon>
        <taxon>Desulfuromonadales</taxon>
        <taxon>Syntrophotaleaceae</taxon>
        <taxon>Syntrophotalea</taxon>
    </lineage>
</organism>
<dbReference type="Proteomes" id="UP000182264">
    <property type="component" value="Chromosome"/>
</dbReference>
<feature type="transmembrane region" description="Helical" evidence="1">
    <location>
        <begin position="81"/>
        <end position="102"/>
    </location>
</feature>
<gene>
    <name evidence="2" type="ORF">A7E75_01765</name>
</gene>
<feature type="transmembrane region" description="Helical" evidence="1">
    <location>
        <begin position="48"/>
        <end position="69"/>
    </location>
</feature>
<keyword evidence="3" id="KW-1185">Reference proteome</keyword>
<feature type="transmembrane region" description="Helical" evidence="1">
    <location>
        <begin position="108"/>
        <end position="128"/>
    </location>
</feature>
<evidence type="ECO:0000313" key="3">
    <source>
        <dbReference type="Proteomes" id="UP000182264"/>
    </source>
</evidence>
<dbReference type="OrthoDB" id="43107at2"/>
<reference evidence="2 3" key="1">
    <citation type="journal article" date="2017" name="Genome Announc.">
        <title>Complete Genome Sequences of Two Acetylene-Fermenting Pelobacter acetylenicus Strains.</title>
        <authorList>
            <person name="Sutton J.M."/>
            <person name="Baesman S.M."/>
            <person name="Fierst J.L."/>
            <person name="Poret-Peterson A.T."/>
            <person name="Oremland R.S."/>
            <person name="Dunlap D.S."/>
            <person name="Akob D.M."/>
        </authorList>
    </citation>
    <scope>NUCLEOTIDE SEQUENCE [LARGE SCALE GENOMIC DNA]</scope>
    <source>
        <strain evidence="2 3">DSM 3247</strain>
    </source>
</reference>
<proteinExistence type="predicted"/>
<feature type="transmembrane region" description="Helical" evidence="1">
    <location>
        <begin position="184"/>
        <end position="209"/>
    </location>
</feature>
<name>A0A1L3GD69_SYNAC</name>
<feature type="transmembrane region" description="Helical" evidence="1">
    <location>
        <begin position="140"/>
        <end position="164"/>
    </location>
</feature>
<feature type="transmembrane region" description="Helical" evidence="1">
    <location>
        <begin position="21"/>
        <end position="42"/>
    </location>
</feature>
<dbReference type="AlphaFoldDB" id="A0A1L3GD69"/>
<keyword evidence="1" id="KW-0812">Transmembrane</keyword>
<sequence>MRAKNRTRYGVFKETELPLEVVILMLGGLAMLITGLLLLPVSAGLLPYYANGLYGLLLVMFALQAISLGKTPFGDMKRSKPLLVAGVMVAAVGIVTCFIPVFGLIPRLLLFLCFAPGGLLLLLQMCLCKDKLRRWAGYGGISRHLIASCSAVYVLSILTGLLVWNENLLTVVFGVSMLVPGLVATLVIGVILAANGCVLLYLLSILVVLDKSPDGTKKVV</sequence>
<dbReference type="EMBL" id="CP015518">
    <property type="protein sequence ID" value="APG23892.1"/>
    <property type="molecule type" value="Genomic_DNA"/>
</dbReference>
<accession>A0A1L3GD69</accession>
<evidence type="ECO:0000256" key="1">
    <source>
        <dbReference type="SAM" id="Phobius"/>
    </source>
</evidence>
<protein>
    <submittedName>
        <fullName evidence="2">Uncharacterized protein</fullName>
    </submittedName>
</protein>
<dbReference type="KEGG" id="pace:A6070_10380"/>
<keyword evidence="1" id="KW-0472">Membrane</keyword>